<evidence type="ECO:0000313" key="2">
    <source>
        <dbReference type="Proteomes" id="UP000003781"/>
    </source>
</evidence>
<dbReference type="EMBL" id="AAXW01000002">
    <property type="protein sequence ID" value="EAZ94064.1"/>
    <property type="molecule type" value="Genomic_DNA"/>
</dbReference>
<reference evidence="1 2" key="1">
    <citation type="submission" date="2007-03" db="EMBL/GenBank/DDBJ databases">
        <authorList>
            <person name="Stal L."/>
            <person name="Ferriera S."/>
            <person name="Johnson J."/>
            <person name="Kravitz S."/>
            <person name="Beeson K."/>
            <person name="Sutton G."/>
            <person name="Rogers Y.-H."/>
            <person name="Friedman R."/>
            <person name="Frazier M."/>
            <person name="Venter J.C."/>
        </authorList>
    </citation>
    <scope>NUCLEOTIDE SEQUENCE [LARGE SCALE GENOMIC DNA]</scope>
    <source>
        <strain evidence="1 2">CCY0110</strain>
    </source>
</reference>
<proteinExistence type="predicted"/>
<evidence type="ECO:0000313" key="1">
    <source>
        <dbReference type="EMBL" id="EAZ94064.1"/>
    </source>
</evidence>
<name>A3IJT2_9CHRO</name>
<keyword evidence="2" id="KW-1185">Reference proteome</keyword>
<protein>
    <submittedName>
        <fullName evidence="1">Uncharacterized protein</fullName>
    </submittedName>
</protein>
<dbReference type="Proteomes" id="UP000003781">
    <property type="component" value="Unassembled WGS sequence"/>
</dbReference>
<sequence length="24" mass="2904">MSSLNFKAKFIIFFCFFSKNLRLT</sequence>
<organism evidence="1 2">
    <name type="scientific">Crocosphaera chwakensis CCY0110</name>
    <dbReference type="NCBI Taxonomy" id="391612"/>
    <lineage>
        <taxon>Bacteria</taxon>
        <taxon>Bacillati</taxon>
        <taxon>Cyanobacteriota</taxon>
        <taxon>Cyanophyceae</taxon>
        <taxon>Oscillatoriophycideae</taxon>
        <taxon>Chroococcales</taxon>
        <taxon>Aphanothecaceae</taxon>
        <taxon>Crocosphaera</taxon>
        <taxon>Crocosphaera chwakensis</taxon>
    </lineage>
</organism>
<comment type="caution">
    <text evidence="1">The sequence shown here is derived from an EMBL/GenBank/DDBJ whole genome shotgun (WGS) entry which is preliminary data.</text>
</comment>
<gene>
    <name evidence="1" type="ORF">CY0110_19752</name>
</gene>
<dbReference type="AlphaFoldDB" id="A3IJT2"/>
<accession>A3IJT2</accession>